<name>A0A2H1GZ22_ZYMTR</name>
<feature type="compositionally biased region" description="Polar residues" evidence="1">
    <location>
        <begin position="273"/>
        <end position="283"/>
    </location>
</feature>
<feature type="compositionally biased region" description="Basic and acidic residues" evidence="1">
    <location>
        <begin position="224"/>
        <end position="238"/>
    </location>
</feature>
<proteinExistence type="predicted"/>
<protein>
    <submittedName>
        <fullName evidence="2">Uncharacterized protein</fullName>
    </submittedName>
</protein>
<dbReference type="EMBL" id="LT854261">
    <property type="protein sequence ID" value="SMR58780.1"/>
    <property type="molecule type" value="Genomic_DNA"/>
</dbReference>
<organism evidence="2 3">
    <name type="scientific">Zymoseptoria tritici ST99CH_1E4</name>
    <dbReference type="NCBI Taxonomy" id="1276532"/>
    <lineage>
        <taxon>Eukaryota</taxon>
        <taxon>Fungi</taxon>
        <taxon>Dikarya</taxon>
        <taxon>Ascomycota</taxon>
        <taxon>Pezizomycotina</taxon>
        <taxon>Dothideomycetes</taxon>
        <taxon>Dothideomycetidae</taxon>
        <taxon>Mycosphaerellales</taxon>
        <taxon>Mycosphaerellaceae</taxon>
        <taxon>Zymoseptoria</taxon>
    </lineage>
</organism>
<reference evidence="3" key="1">
    <citation type="submission" date="2017-05" db="EMBL/GenBank/DDBJ databases">
        <authorList>
            <person name="Song R."/>
            <person name="Chenine A.L."/>
            <person name="Ruprecht R.M."/>
        </authorList>
    </citation>
    <scope>NUCLEOTIDE SEQUENCE [LARGE SCALE GENOMIC DNA]</scope>
</reference>
<evidence type="ECO:0000313" key="2">
    <source>
        <dbReference type="EMBL" id="SMR58780.1"/>
    </source>
</evidence>
<feature type="compositionally biased region" description="Polar residues" evidence="1">
    <location>
        <begin position="246"/>
        <end position="265"/>
    </location>
</feature>
<dbReference type="Proteomes" id="UP000245764">
    <property type="component" value="Chromosome 9"/>
</dbReference>
<feature type="region of interest" description="Disordered" evidence="1">
    <location>
        <begin position="223"/>
        <end position="310"/>
    </location>
</feature>
<evidence type="ECO:0000313" key="3">
    <source>
        <dbReference type="Proteomes" id="UP000245764"/>
    </source>
</evidence>
<accession>A0A2H1GZ22</accession>
<gene>
    <name evidence="2" type="ORF">ZT1E4_G9515</name>
</gene>
<feature type="compositionally biased region" description="Polar residues" evidence="1">
    <location>
        <begin position="293"/>
        <end position="310"/>
    </location>
</feature>
<evidence type="ECO:0000256" key="1">
    <source>
        <dbReference type="SAM" id="MobiDB-lite"/>
    </source>
</evidence>
<feature type="region of interest" description="Disordered" evidence="1">
    <location>
        <begin position="334"/>
        <end position="357"/>
    </location>
</feature>
<sequence length="509" mass="55214">MDSPASIEESGSSRRKARQMERSKEAAEYEFSGNFTTVEDAIAHINAGIRDDTVKQDDVEEVEADLVKWSKRLFRALLHTPASTNDKLKGNQQAFYMDGQDNASIAIHNQMRSKELCELVEARVVATVGAAIAVHKTGIPRRVSLERGSRRSGLAPELGITCSERLERMIKAVQDNKAIAKDVVDGDFEKLVHSPNACLKQKIGNSKNNATKKRTLDAAIGKAKKMDAEVAGDTDSHGAAKKRRAVSSTNSVDPASDLPTSTSSAPQPPFDPTRNSFTFSGAQSHGDAPYKSVSGQELQTHSGALQSEVSSLGTASTESLLSAGTFNSGHRLSFTQSSVGSHQNGSSHSPDVMGRVYEPDSDYQAASHLHTMAPERHPFKNHQPDTSADSWSTFTAPSRYTADTISENTVYPTDDSMYQQAPMSLNAGSQFRFGWQQATNTYSTLQTDQVLAATSLGDHNGSPQRRSTRIPGSTGMAAMLGKSHVEEEDERIDPNLMDPVPRRNSGRFP</sequence>
<feature type="region of interest" description="Disordered" evidence="1">
    <location>
        <begin position="1"/>
        <end position="26"/>
    </location>
</feature>
<dbReference type="AlphaFoldDB" id="A0A2H1GZ22"/>
<feature type="compositionally biased region" description="Polar residues" evidence="1">
    <location>
        <begin position="334"/>
        <end position="349"/>
    </location>
</feature>
<feature type="region of interest" description="Disordered" evidence="1">
    <location>
        <begin position="455"/>
        <end position="509"/>
    </location>
</feature>